<feature type="transmembrane region" description="Helical" evidence="1">
    <location>
        <begin position="15"/>
        <end position="37"/>
    </location>
</feature>
<keyword evidence="1" id="KW-0812">Transmembrane</keyword>
<feature type="transmembrane region" description="Helical" evidence="1">
    <location>
        <begin position="49"/>
        <end position="70"/>
    </location>
</feature>
<comment type="caution">
    <text evidence="2">The sequence shown here is derived from an EMBL/GenBank/DDBJ whole genome shotgun (WGS) entry which is preliminary data.</text>
</comment>
<keyword evidence="3" id="KW-1185">Reference proteome</keyword>
<accession>A0ABQ3V362</accession>
<gene>
    <name evidence="2" type="ORF">KSB_78670</name>
</gene>
<keyword evidence="1" id="KW-0472">Membrane</keyword>
<feature type="transmembrane region" description="Helical" evidence="1">
    <location>
        <begin position="120"/>
        <end position="139"/>
    </location>
</feature>
<sequence>MQEAVISPLPTWQNFYVIVGSSAAALTGLMFIVITLIAGLRGRRSGEAIAAFSTPNVVHFCAALFIAATMTAPWQALWNMSFPLGLAGVAGMIYIIIIVRRTRRQNDYQPVMEDWIFHTILPLAAYTALLVAAIVLPTYPVPTLFVIGAMTVLLIFIGIHNAWDNITYIVLTQFNQSEEEK</sequence>
<protein>
    <submittedName>
        <fullName evidence="2">Uncharacterized protein</fullName>
    </submittedName>
</protein>
<evidence type="ECO:0000313" key="3">
    <source>
        <dbReference type="Proteomes" id="UP000654345"/>
    </source>
</evidence>
<proteinExistence type="predicted"/>
<feature type="transmembrane region" description="Helical" evidence="1">
    <location>
        <begin position="145"/>
        <end position="163"/>
    </location>
</feature>
<feature type="transmembrane region" description="Helical" evidence="1">
    <location>
        <begin position="76"/>
        <end position="99"/>
    </location>
</feature>
<evidence type="ECO:0000313" key="2">
    <source>
        <dbReference type="EMBL" id="GHO59392.1"/>
    </source>
</evidence>
<dbReference type="RefSeq" id="WP_201375582.1">
    <property type="nucleotide sequence ID" value="NZ_BNJG01000003.1"/>
</dbReference>
<dbReference type="Proteomes" id="UP000654345">
    <property type="component" value="Unassembled WGS sequence"/>
</dbReference>
<name>A0ABQ3V362_9CHLR</name>
<evidence type="ECO:0000256" key="1">
    <source>
        <dbReference type="SAM" id="Phobius"/>
    </source>
</evidence>
<dbReference type="EMBL" id="BNJG01000003">
    <property type="protein sequence ID" value="GHO59392.1"/>
    <property type="molecule type" value="Genomic_DNA"/>
</dbReference>
<organism evidence="2 3">
    <name type="scientific">Ktedonobacter robiniae</name>
    <dbReference type="NCBI Taxonomy" id="2778365"/>
    <lineage>
        <taxon>Bacteria</taxon>
        <taxon>Bacillati</taxon>
        <taxon>Chloroflexota</taxon>
        <taxon>Ktedonobacteria</taxon>
        <taxon>Ktedonobacterales</taxon>
        <taxon>Ktedonobacteraceae</taxon>
        <taxon>Ktedonobacter</taxon>
    </lineage>
</organism>
<reference evidence="2 3" key="1">
    <citation type="journal article" date="2021" name="Int. J. Syst. Evol. Microbiol.">
        <title>Reticulibacter mediterranei gen. nov., sp. nov., within the new family Reticulibacteraceae fam. nov., and Ktedonospora formicarum gen. nov., sp. nov., Ktedonobacter robiniae sp. nov., Dictyobacter formicarum sp. nov. and Dictyobacter arantiisoli sp. nov., belonging to the class Ktedonobacteria.</title>
        <authorList>
            <person name="Yabe S."/>
            <person name="Zheng Y."/>
            <person name="Wang C.M."/>
            <person name="Sakai Y."/>
            <person name="Abe K."/>
            <person name="Yokota A."/>
            <person name="Donadio S."/>
            <person name="Cavaletti L."/>
            <person name="Monciardini P."/>
        </authorList>
    </citation>
    <scope>NUCLEOTIDE SEQUENCE [LARGE SCALE GENOMIC DNA]</scope>
    <source>
        <strain evidence="2 3">SOSP1-30</strain>
    </source>
</reference>
<keyword evidence="1" id="KW-1133">Transmembrane helix</keyword>